<protein>
    <submittedName>
        <fullName evidence="2">Beta-lactamase family protein</fullName>
    </submittedName>
</protein>
<dbReference type="RefSeq" id="WP_394824465.1">
    <property type="nucleotide sequence ID" value="NZ_CP089984.1"/>
</dbReference>
<evidence type="ECO:0000313" key="2">
    <source>
        <dbReference type="EMBL" id="WXB14841.1"/>
    </source>
</evidence>
<reference evidence="2 3" key="1">
    <citation type="submission" date="2021-12" db="EMBL/GenBank/DDBJ databases">
        <title>Discovery of the Pendulisporaceae a myxobacterial family with distinct sporulation behavior and unique specialized metabolism.</title>
        <authorList>
            <person name="Garcia R."/>
            <person name="Popoff A."/>
            <person name="Bader C.D."/>
            <person name="Loehr J."/>
            <person name="Walesch S."/>
            <person name="Walt C."/>
            <person name="Boldt J."/>
            <person name="Bunk B."/>
            <person name="Haeckl F.J.F.P.J."/>
            <person name="Gunesch A.P."/>
            <person name="Birkelbach J."/>
            <person name="Nuebel U."/>
            <person name="Pietschmann T."/>
            <person name="Bach T."/>
            <person name="Mueller R."/>
        </authorList>
    </citation>
    <scope>NUCLEOTIDE SEQUENCE [LARGE SCALE GENOMIC DNA]</scope>
    <source>
        <strain evidence="2 3">MSr11954</strain>
    </source>
</reference>
<name>A0ABZ2LV84_9BACT</name>
<evidence type="ECO:0000313" key="3">
    <source>
        <dbReference type="Proteomes" id="UP001370348"/>
    </source>
</evidence>
<dbReference type="PROSITE" id="PS51257">
    <property type="entry name" value="PROKAR_LIPOPROTEIN"/>
    <property type="match status" value="1"/>
</dbReference>
<dbReference type="SUPFAM" id="SSF56601">
    <property type="entry name" value="beta-lactamase/transpeptidase-like"/>
    <property type="match status" value="1"/>
</dbReference>
<dbReference type="PANTHER" id="PTHR43283">
    <property type="entry name" value="BETA-LACTAMASE-RELATED"/>
    <property type="match status" value="1"/>
</dbReference>
<proteinExistence type="predicted"/>
<dbReference type="InterPro" id="IPR001466">
    <property type="entry name" value="Beta-lactam-related"/>
</dbReference>
<dbReference type="Pfam" id="PF00144">
    <property type="entry name" value="Beta-lactamase"/>
    <property type="match status" value="1"/>
</dbReference>
<evidence type="ECO:0000259" key="1">
    <source>
        <dbReference type="Pfam" id="PF00144"/>
    </source>
</evidence>
<dbReference type="PANTHER" id="PTHR43283:SF3">
    <property type="entry name" value="BETA-LACTAMASE FAMILY PROTEIN (AFU_ORTHOLOGUE AFUA_5G07500)"/>
    <property type="match status" value="1"/>
</dbReference>
<gene>
    <name evidence="2" type="ORF">LZC94_44365</name>
</gene>
<feature type="domain" description="Beta-lactamase-related" evidence="1">
    <location>
        <begin position="45"/>
        <end position="412"/>
    </location>
</feature>
<sequence length="425" mass="46267">MPNYRGAPRMARRELLTVAGASILAACSDPLAKIAPRTEGGSTREVLAPYVERGEVPGLVALVARGHREELLVMGTTAQGSRGAVEADTIFRITSITKPLTATAAMMLIGDGKLALDEPVARWLPELSHPKVLERIDGPLDRVVPAARAITVRDLLSCRMGAGLLFDAERYPIQKATEELLGEAMPAPAKLIAPDEWLGRFATLPLMHQPGERWMYNTSGMVLGILMARAARMPLDAILRERLFGPLGMHDTDFSVPASKLHRFTASYLADPNTGALSLYDPPEGQWARPPLHPSGGEGLVSTAPDLLRFSRFLLARGTFGGKRLLSEAAVEQMTHDVLTPENKAFGAMVPGYFDHHGWGFGMAVVTARDDQHMPPGSYGWDGGLGSTWYADPSTNTTGILLASRAWTNPSPPRMFQEFWRHVYV</sequence>
<dbReference type="InterPro" id="IPR012338">
    <property type="entry name" value="Beta-lactam/transpept-like"/>
</dbReference>
<dbReference type="Proteomes" id="UP001370348">
    <property type="component" value="Chromosome"/>
</dbReference>
<organism evidence="2 3">
    <name type="scientific">Pendulispora albinea</name>
    <dbReference type="NCBI Taxonomy" id="2741071"/>
    <lineage>
        <taxon>Bacteria</taxon>
        <taxon>Pseudomonadati</taxon>
        <taxon>Myxococcota</taxon>
        <taxon>Myxococcia</taxon>
        <taxon>Myxococcales</taxon>
        <taxon>Sorangiineae</taxon>
        <taxon>Pendulisporaceae</taxon>
        <taxon>Pendulispora</taxon>
    </lineage>
</organism>
<dbReference type="InterPro" id="IPR050789">
    <property type="entry name" value="Diverse_Enzym_Activities"/>
</dbReference>
<accession>A0ABZ2LV84</accession>
<dbReference type="EMBL" id="CP089984">
    <property type="protein sequence ID" value="WXB14841.1"/>
    <property type="molecule type" value="Genomic_DNA"/>
</dbReference>
<keyword evidence="3" id="KW-1185">Reference proteome</keyword>
<dbReference type="Gene3D" id="3.40.710.10">
    <property type="entry name" value="DD-peptidase/beta-lactamase superfamily"/>
    <property type="match status" value="1"/>
</dbReference>